<dbReference type="InterPro" id="IPR001394">
    <property type="entry name" value="Peptidase_C19_UCH"/>
</dbReference>
<feature type="compositionally biased region" description="Low complexity" evidence="8">
    <location>
        <begin position="476"/>
        <end position="486"/>
    </location>
</feature>
<dbReference type="GO" id="GO:0008233">
    <property type="term" value="F:peptidase activity"/>
    <property type="evidence" value="ECO:0007669"/>
    <property type="project" value="UniProtKB-KW"/>
</dbReference>
<evidence type="ECO:0000256" key="5">
    <source>
        <dbReference type="ARBA" id="ARBA00022801"/>
    </source>
</evidence>
<keyword evidence="4 7" id="KW-0833">Ubl conjugation pathway</keyword>
<feature type="compositionally biased region" description="Basic residues" evidence="8">
    <location>
        <begin position="597"/>
        <end position="606"/>
    </location>
</feature>
<dbReference type="InterPro" id="IPR050164">
    <property type="entry name" value="Peptidase_C19"/>
</dbReference>
<feature type="domain" description="USP" evidence="9">
    <location>
        <begin position="77"/>
        <end position="384"/>
    </location>
</feature>
<dbReference type="InterPro" id="IPR018200">
    <property type="entry name" value="USP_CS"/>
</dbReference>
<dbReference type="GO" id="GO:0006508">
    <property type="term" value="P:proteolysis"/>
    <property type="evidence" value="ECO:0007669"/>
    <property type="project" value="UniProtKB-KW"/>
</dbReference>
<dbReference type="PROSITE" id="PS00972">
    <property type="entry name" value="USP_1"/>
    <property type="match status" value="1"/>
</dbReference>
<dbReference type="PROSITE" id="PS00973">
    <property type="entry name" value="USP_2"/>
    <property type="match status" value="1"/>
</dbReference>
<evidence type="ECO:0000256" key="2">
    <source>
        <dbReference type="ARBA" id="ARBA00009085"/>
    </source>
</evidence>
<dbReference type="EMBL" id="CAXAMM010009857">
    <property type="protein sequence ID" value="CAK9021552.1"/>
    <property type="molecule type" value="Genomic_DNA"/>
</dbReference>
<keyword evidence="5 7" id="KW-0378">Hydrolase</keyword>
<evidence type="ECO:0000256" key="8">
    <source>
        <dbReference type="SAM" id="MobiDB-lite"/>
    </source>
</evidence>
<evidence type="ECO:0000256" key="1">
    <source>
        <dbReference type="ARBA" id="ARBA00000707"/>
    </source>
</evidence>
<protein>
    <recommendedName>
        <fullName evidence="7">Ubiquitin carboxyl-terminal hydrolase</fullName>
        <ecNumber evidence="7">3.4.19.12</ecNumber>
    </recommendedName>
</protein>
<name>A0ABP0K466_9DINO</name>
<comment type="caution">
    <text evidence="10">The sequence shown here is derived from an EMBL/GenBank/DDBJ whole genome shotgun (WGS) entry which is preliminary data.</text>
</comment>
<evidence type="ECO:0000259" key="9">
    <source>
        <dbReference type="PROSITE" id="PS50235"/>
    </source>
</evidence>
<keyword evidence="3 7" id="KW-0645">Protease</keyword>
<dbReference type="InterPro" id="IPR028889">
    <property type="entry name" value="USP"/>
</dbReference>
<sequence>MEVNGGTHLINGLLTEKPLLPRVIEFVKASADAGHSVTRDKHKEDADDEPPKPQFYLFSRERLVSLFHESSPRRVGRGLRNLGNTCFFNSVLQVLTYTGPLQNLLLSKQHSRECISKREGTVCTLCLLESHAQEVFDIGKAPMKPTRLLSHMPQIASRFRAQGRQEDAHEFLIHFLDACHKSILKQATQQPVPRPVQQTSVICQLFGGFLRSQVLCLKCKYASNTFDPFMDISLEVSKASTLEKALDAFTTSEQLRGANKYQCKQCKQKVDATKRFSIHSSPPLLSFQLKRFDFSHGSRGKLQKNVKFPLSLNIAPYTSHRDREAKYNLYGLVVHCGQSAKSGHYVAFAKHNGNWFQFNDEAIRQVKEQQVLGQEAYLLFYQTAEPPLTQSQPLWTDGVPNTVKQAFNGLTKDNGLQKLQKEHLAMCCKVQCNGAPVAPNSERGNEPLEVKSPRPSSGRPQQEALKVVDPGHLVKSPSPEVQQQPPETRKRSRLRSRLDKLRRYQASVAKLKASSSLGGETLAEAPTPPKRLKVQEHDVTDRVATTTDYARQYGQAEVEAWESPHVREDLRFLQAQEALQPRPQKRDEIDQDYDVGKRKHKPRKPKVVFEGRSLFDKEEQRRRAFKQGGAGSKGGKGGKGGKGKAAK</sequence>
<evidence type="ECO:0000256" key="7">
    <source>
        <dbReference type="RuleBase" id="RU366025"/>
    </source>
</evidence>
<dbReference type="PROSITE" id="PS50235">
    <property type="entry name" value="USP_3"/>
    <property type="match status" value="1"/>
</dbReference>
<comment type="catalytic activity">
    <reaction evidence="1 7">
        <text>Thiol-dependent hydrolysis of ester, thioester, amide, peptide and isopeptide bonds formed by the C-terminal Gly of ubiquitin (a 76-residue protein attached to proteins as an intracellular targeting signal).</text>
        <dbReference type="EC" id="3.4.19.12"/>
    </reaction>
</comment>
<dbReference type="Proteomes" id="UP001642464">
    <property type="component" value="Unassembled WGS sequence"/>
</dbReference>
<gene>
    <name evidence="10" type="ORF">SCF082_LOCUS15401</name>
</gene>
<dbReference type="Gene3D" id="3.90.70.10">
    <property type="entry name" value="Cysteine proteinases"/>
    <property type="match status" value="1"/>
</dbReference>
<feature type="region of interest" description="Disordered" evidence="8">
    <location>
        <begin position="436"/>
        <end position="497"/>
    </location>
</feature>
<dbReference type="EC" id="3.4.19.12" evidence="7"/>
<evidence type="ECO:0000313" key="10">
    <source>
        <dbReference type="EMBL" id="CAK9021552.1"/>
    </source>
</evidence>
<keyword evidence="11" id="KW-1185">Reference proteome</keyword>
<evidence type="ECO:0000313" key="11">
    <source>
        <dbReference type="Proteomes" id="UP001642464"/>
    </source>
</evidence>
<feature type="compositionally biased region" description="Gly residues" evidence="8">
    <location>
        <begin position="628"/>
        <end position="638"/>
    </location>
</feature>
<dbReference type="PANTHER" id="PTHR24006">
    <property type="entry name" value="UBIQUITIN CARBOXYL-TERMINAL HYDROLASE"/>
    <property type="match status" value="1"/>
</dbReference>
<feature type="compositionally biased region" description="Basic and acidic residues" evidence="8">
    <location>
        <begin position="607"/>
        <end position="622"/>
    </location>
</feature>
<evidence type="ECO:0000256" key="4">
    <source>
        <dbReference type="ARBA" id="ARBA00022786"/>
    </source>
</evidence>
<accession>A0ABP0K466</accession>
<organism evidence="10 11">
    <name type="scientific">Durusdinium trenchii</name>
    <dbReference type="NCBI Taxonomy" id="1381693"/>
    <lineage>
        <taxon>Eukaryota</taxon>
        <taxon>Sar</taxon>
        <taxon>Alveolata</taxon>
        <taxon>Dinophyceae</taxon>
        <taxon>Suessiales</taxon>
        <taxon>Symbiodiniaceae</taxon>
        <taxon>Durusdinium</taxon>
    </lineage>
</organism>
<dbReference type="SUPFAM" id="SSF54001">
    <property type="entry name" value="Cysteine proteinases"/>
    <property type="match status" value="1"/>
</dbReference>
<evidence type="ECO:0000256" key="6">
    <source>
        <dbReference type="ARBA" id="ARBA00022807"/>
    </source>
</evidence>
<comment type="similarity">
    <text evidence="2 7">Belongs to the peptidase C19 family.</text>
</comment>
<feature type="region of interest" description="Disordered" evidence="8">
    <location>
        <begin position="576"/>
        <end position="647"/>
    </location>
</feature>
<reference evidence="10 11" key="1">
    <citation type="submission" date="2024-02" db="EMBL/GenBank/DDBJ databases">
        <authorList>
            <person name="Chen Y."/>
            <person name="Shah S."/>
            <person name="Dougan E. K."/>
            <person name="Thang M."/>
            <person name="Chan C."/>
        </authorList>
    </citation>
    <scope>NUCLEOTIDE SEQUENCE [LARGE SCALE GENOMIC DNA]</scope>
</reference>
<dbReference type="InterPro" id="IPR038765">
    <property type="entry name" value="Papain-like_cys_pep_sf"/>
</dbReference>
<dbReference type="Pfam" id="PF00443">
    <property type="entry name" value="UCH"/>
    <property type="match status" value="1"/>
</dbReference>
<dbReference type="PANTHER" id="PTHR24006:SF758">
    <property type="entry name" value="UBIQUITIN CARBOXYL-TERMINAL HYDROLASE 36"/>
    <property type="match status" value="1"/>
</dbReference>
<evidence type="ECO:0000256" key="3">
    <source>
        <dbReference type="ARBA" id="ARBA00022670"/>
    </source>
</evidence>
<keyword evidence="6 7" id="KW-0788">Thiol protease</keyword>
<feature type="compositionally biased region" description="Basic and acidic residues" evidence="8">
    <location>
        <begin position="443"/>
        <end position="452"/>
    </location>
</feature>
<proteinExistence type="inferred from homology"/>